<keyword evidence="5" id="KW-1185">Reference proteome</keyword>
<dbReference type="RefSeq" id="WP_247381453.1">
    <property type="nucleotide sequence ID" value="NZ_JALLGV010000010.1"/>
</dbReference>
<dbReference type="InterPro" id="IPR050832">
    <property type="entry name" value="Bact_Acetyltransf"/>
</dbReference>
<evidence type="ECO:0000313" key="4">
    <source>
        <dbReference type="EMBL" id="MFD1588358.1"/>
    </source>
</evidence>
<dbReference type="InterPro" id="IPR000182">
    <property type="entry name" value="GNAT_dom"/>
</dbReference>
<dbReference type="EC" id="2.3.1.-" evidence="4"/>
<proteinExistence type="predicted"/>
<feature type="domain" description="N-acetyltransferase" evidence="3">
    <location>
        <begin position="1"/>
        <end position="165"/>
    </location>
</feature>
<dbReference type="Pfam" id="PF19133">
    <property type="entry name" value="DUF5816"/>
    <property type="match status" value="1"/>
</dbReference>
<dbReference type="PROSITE" id="PS51186">
    <property type="entry name" value="GNAT"/>
    <property type="match status" value="1"/>
</dbReference>
<protein>
    <submittedName>
        <fullName evidence="4">GNAT family N-acetyltransferase</fullName>
        <ecNumber evidence="4">2.3.1.-</ecNumber>
    </submittedName>
</protein>
<accession>A0ABD6CDP4</accession>
<dbReference type="InterPro" id="IPR016181">
    <property type="entry name" value="Acyl_CoA_acyltransferase"/>
</dbReference>
<organism evidence="4 5">
    <name type="scientific">Halorientalis brevis</name>
    <dbReference type="NCBI Taxonomy" id="1126241"/>
    <lineage>
        <taxon>Archaea</taxon>
        <taxon>Methanobacteriati</taxon>
        <taxon>Methanobacteriota</taxon>
        <taxon>Stenosarchaea group</taxon>
        <taxon>Halobacteria</taxon>
        <taxon>Halobacteriales</taxon>
        <taxon>Haloarculaceae</taxon>
        <taxon>Halorientalis</taxon>
    </lineage>
</organism>
<evidence type="ECO:0000313" key="5">
    <source>
        <dbReference type="Proteomes" id="UP001597119"/>
    </source>
</evidence>
<dbReference type="AlphaFoldDB" id="A0ABD6CDP4"/>
<sequence length="251" mass="27980">MEVQSAASTDAEEIATVARASLSESYGHFIDEDAIVDIVEEWYSAPQLSSLLDDENEVFLLAYEDDDLVGFVQGALLQEDPPAGELDWLHVSPHFRGEHTGTQLLGQFQDRIEDQGAEVLRGKVLAQNEDGGAFYEEHGFDHVATREVTIGETNYDEQIYEKPLGGYPAEEVVETITEPNDRELFVSFSDAERGAKGPFYTVFSSEALEERYGFYCGNCESVDTAMDAMGRIECNNCGNKRKATRWDASYL</sequence>
<name>A0ABD6CDP4_9EURY</name>
<evidence type="ECO:0000256" key="2">
    <source>
        <dbReference type="ARBA" id="ARBA00023315"/>
    </source>
</evidence>
<dbReference type="Pfam" id="PF00583">
    <property type="entry name" value="Acetyltransf_1"/>
    <property type="match status" value="1"/>
</dbReference>
<keyword evidence="1 4" id="KW-0808">Transferase</keyword>
<dbReference type="Gene3D" id="3.40.630.30">
    <property type="match status" value="1"/>
</dbReference>
<dbReference type="Proteomes" id="UP001597119">
    <property type="component" value="Unassembled WGS sequence"/>
</dbReference>
<evidence type="ECO:0000256" key="1">
    <source>
        <dbReference type="ARBA" id="ARBA00022679"/>
    </source>
</evidence>
<dbReference type="EMBL" id="JBHUDJ010000011">
    <property type="protein sequence ID" value="MFD1588358.1"/>
    <property type="molecule type" value="Genomic_DNA"/>
</dbReference>
<reference evidence="4 5" key="1">
    <citation type="journal article" date="2019" name="Int. J. Syst. Evol. Microbiol.">
        <title>The Global Catalogue of Microorganisms (GCM) 10K type strain sequencing project: providing services to taxonomists for standard genome sequencing and annotation.</title>
        <authorList>
            <consortium name="The Broad Institute Genomics Platform"/>
            <consortium name="The Broad Institute Genome Sequencing Center for Infectious Disease"/>
            <person name="Wu L."/>
            <person name="Ma J."/>
        </authorList>
    </citation>
    <scope>NUCLEOTIDE SEQUENCE [LARGE SCALE GENOMIC DNA]</scope>
    <source>
        <strain evidence="4 5">CGMCC 1.12125</strain>
    </source>
</reference>
<dbReference type="SUPFAM" id="SSF55729">
    <property type="entry name" value="Acyl-CoA N-acyltransferases (Nat)"/>
    <property type="match status" value="1"/>
</dbReference>
<keyword evidence="2 4" id="KW-0012">Acyltransferase</keyword>
<evidence type="ECO:0000259" key="3">
    <source>
        <dbReference type="PROSITE" id="PS51186"/>
    </source>
</evidence>
<dbReference type="CDD" id="cd04301">
    <property type="entry name" value="NAT_SF"/>
    <property type="match status" value="1"/>
</dbReference>
<dbReference type="GO" id="GO:0016746">
    <property type="term" value="F:acyltransferase activity"/>
    <property type="evidence" value="ECO:0007669"/>
    <property type="project" value="UniProtKB-KW"/>
</dbReference>
<gene>
    <name evidence="4" type="ORF">ACFR9U_15355</name>
</gene>
<dbReference type="InterPro" id="IPR043854">
    <property type="entry name" value="DUF5816"/>
</dbReference>
<dbReference type="PANTHER" id="PTHR43877:SF2">
    <property type="entry name" value="AMINOALKYLPHOSPHONATE N-ACETYLTRANSFERASE-RELATED"/>
    <property type="match status" value="1"/>
</dbReference>
<comment type="caution">
    <text evidence="4">The sequence shown here is derived from an EMBL/GenBank/DDBJ whole genome shotgun (WGS) entry which is preliminary data.</text>
</comment>
<dbReference type="PANTHER" id="PTHR43877">
    <property type="entry name" value="AMINOALKYLPHOSPHONATE N-ACETYLTRANSFERASE-RELATED-RELATED"/>
    <property type="match status" value="1"/>
</dbReference>